<sequence length="91" mass="9998">MGGLCSRLDPQQVEIYQRSISDFICIIKEKDAPLAQLIEGLAQQDNIEVSGPKLKKILRHVGQTKVHPAGSAPSPAQRNKKVSIFVASFQE</sequence>
<protein>
    <submittedName>
        <fullName evidence="1">Fad1f2a8-a1ba-4356-a67b-36b919004a08</fullName>
    </submittedName>
</protein>
<comment type="caution">
    <text evidence="1">The sequence shown here is derived from an EMBL/GenBank/DDBJ whole genome shotgun (WGS) entry which is preliminary data.</text>
</comment>
<proteinExistence type="predicted"/>
<name>A0A8H2VND1_9HELO</name>
<accession>A0A8H2VND1</accession>
<dbReference type="Proteomes" id="UP000624404">
    <property type="component" value="Unassembled WGS sequence"/>
</dbReference>
<dbReference type="AlphaFoldDB" id="A0A8H2VND1"/>
<organism evidence="1 2">
    <name type="scientific">Sclerotinia trifoliorum</name>
    <dbReference type="NCBI Taxonomy" id="28548"/>
    <lineage>
        <taxon>Eukaryota</taxon>
        <taxon>Fungi</taxon>
        <taxon>Dikarya</taxon>
        <taxon>Ascomycota</taxon>
        <taxon>Pezizomycotina</taxon>
        <taxon>Leotiomycetes</taxon>
        <taxon>Helotiales</taxon>
        <taxon>Sclerotiniaceae</taxon>
        <taxon>Sclerotinia</taxon>
    </lineage>
</organism>
<evidence type="ECO:0000313" key="1">
    <source>
        <dbReference type="EMBL" id="CAD6441792.1"/>
    </source>
</evidence>
<dbReference type="OrthoDB" id="3547628at2759"/>
<evidence type="ECO:0000313" key="2">
    <source>
        <dbReference type="Proteomes" id="UP000624404"/>
    </source>
</evidence>
<gene>
    <name evidence="1" type="ORF">SCLTRI_LOCUS1583</name>
</gene>
<dbReference type="EMBL" id="CAJHIA010000007">
    <property type="protein sequence ID" value="CAD6441792.1"/>
    <property type="molecule type" value="Genomic_DNA"/>
</dbReference>
<keyword evidence="2" id="KW-1185">Reference proteome</keyword>
<reference evidence="1" key="1">
    <citation type="submission" date="2020-10" db="EMBL/GenBank/DDBJ databases">
        <authorList>
            <person name="Kusch S."/>
        </authorList>
    </citation>
    <scope>NUCLEOTIDE SEQUENCE</scope>
    <source>
        <strain evidence="1">SwB9</strain>
    </source>
</reference>